<reference evidence="2" key="1">
    <citation type="journal article" date="2013" name="Science">
        <title>Comparative analysis of bat genomes provides insight into the evolution of flight and immunity.</title>
        <authorList>
            <person name="Zhang G."/>
            <person name="Cowled C."/>
            <person name="Shi Z."/>
            <person name="Huang Z."/>
            <person name="Bishop-Lilly K.A."/>
            <person name="Fang X."/>
            <person name="Wynne J.W."/>
            <person name="Xiong Z."/>
            <person name="Baker M.L."/>
            <person name="Zhao W."/>
            <person name="Tachedjian M."/>
            <person name="Zhu Y."/>
            <person name="Zhou P."/>
            <person name="Jiang X."/>
            <person name="Ng J."/>
            <person name="Yang L."/>
            <person name="Wu L."/>
            <person name="Xiao J."/>
            <person name="Feng Y."/>
            <person name="Chen Y."/>
            <person name="Sun X."/>
            <person name="Zhang Y."/>
            <person name="Marsh G.A."/>
            <person name="Crameri G."/>
            <person name="Broder C.C."/>
            <person name="Frey K.G."/>
            <person name="Wang L.F."/>
            <person name="Wang J."/>
        </authorList>
    </citation>
    <scope>NUCLEOTIDE SEQUENCE [LARGE SCALE GENOMIC DNA]</scope>
</reference>
<keyword evidence="2" id="KW-1185">Reference proteome</keyword>
<gene>
    <name evidence="1" type="ORF">MDA_GLEAN10012073</name>
</gene>
<name>L5MFV2_MYODS</name>
<dbReference type="EMBL" id="KB100796">
    <property type="protein sequence ID" value="ELK37276.1"/>
    <property type="molecule type" value="Genomic_DNA"/>
</dbReference>
<evidence type="ECO:0000313" key="2">
    <source>
        <dbReference type="Proteomes" id="UP000010556"/>
    </source>
</evidence>
<dbReference type="AlphaFoldDB" id="L5MFV2"/>
<accession>L5MFV2</accession>
<proteinExistence type="predicted"/>
<sequence>MSSDQAQAQEEPATEVHALDLNRTWGPSVHRPMLNPLSQTRKADCHVQRLIWMCLESWKLDYPTFSYKWTLRACLEVLAGEHSYSYTLDRRPVFSSGGKVVLFHQVGSFGRDADGSVREEGDTRLARQINRIIPGDQ</sequence>
<organism evidence="1 2">
    <name type="scientific">Myotis davidii</name>
    <name type="common">David's myotis</name>
    <dbReference type="NCBI Taxonomy" id="225400"/>
    <lineage>
        <taxon>Eukaryota</taxon>
        <taxon>Metazoa</taxon>
        <taxon>Chordata</taxon>
        <taxon>Craniata</taxon>
        <taxon>Vertebrata</taxon>
        <taxon>Euteleostomi</taxon>
        <taxon>Mammalia</taxon>
        <taxon>Eutheria</taxon>
        <taxon>Laurasiatheria</taxon>
        <taxon>Chiroptera</taxon>
        <taxon>Yangochiroptera</taxon>
        <taxon>Vespertilionidae</taxon>
        <taxon>Myotis</taxon>
    </lineage>
</organism>
<dbReference type="Proteomes" id="UP000010556">
    <property type="component" value="Unassembled WGS sequence"/>
</dbReference>
<protein>
    <submittedName>
        <fullName evidence="1">Uncharacterized protein</fullName>
    </submittedName>
</protein>
<evidence type="ECO:0000313" key="1">
    <source>
        <dbReference type="EMBL" id="ELK37276.1"/>
    </source>
</evidence>